<name>A0ABT1Z435_9RHOB</name>
<feature type="region of interest" description="Disordered" evidence="1">
    <location>
        <begin position="14"/>
        <end position="39"/>
    </location>
</feature>
<evidence type="ECO:0000256" key="1">
    <source>
        <dbReference type="SAM" id="MobiDB-lite"/>
    </source>
</evidence>
<organism evidence="2 3">
    <name type="scientific">Pseudosulfitobacter koreensis</name>
    <dbReference type="NCBI Taxonomy" id="2968472"/>
    <lineage>
        <taxon>Bacteria</taxon>
        <taxon>Pseudomonadati</taxon>
        <taxon>Pseudomonadota</taxon>
        <taxon>Alphaproteobacteria</taxon>
        <taxon>Rhodobacterales</taxon>
        <taxon>Roseobacteraceae</taxon>
        <taxon>Pseudosulfitobacter</taxon>
    </lineage>
</organism>
<dbReference type="Proteomes" id="UP001165396">
    <property type="component" value="Unassembled WGS sequence"/>
</dbReference>
<evidence type="ECO:0000313" key="3">
    <source>
        <dbReference type="Proteomes" id="UP001165396"/>
    </source>
</evidence>
<dbReference type="RefSeq" id="WP_258295656.1">
    <property type="nucleotide sequence ID" value="NZ_JANKJG010000012.1"/>
</dbReference>
<keyword evidence="3" id="KW-1185">Reference proteome</keyword>
<comment type="caution">
    <text evidence="2">The sequence shown here is derived from an EMBL/GenBank/DDBJ whole genome shotgun (WGS) entry which is preliminary data.</text>
</comment>
<sequence length="165" mass="18618">MDDMISVIGSDFTRRQKPLPNQFPARCDGNTKQGKRFRRRQARQDLRNGRLGFNRVHVNRIEPIHTGHSQHILKAARRGARLLNAIREGLDQPGPLTRRMHRLLLELRALLLLENAHGDDWDDTACFATLDPEHPIVDELCLLADGFDEALRGAGVLSMSDEGVA</sequence>
<protein>
    <submittedName>
        <fullName evidence="2">Uncharacterized protein</fullName>
    </submittedName>
</protein>
<evidence type="ECO:0000313" key="2">
    <source>
        <dbReference type="EMBL" id="MCR8827886.1"/>
    </source>
</evidence>
<dbReference type="EMBL" id="JANKJG010000012">
    <property type="protein sequence ID" value="MCR8827886.1"/>
    <property type="molecule type" value="Genomic_DNA"/>
</dbReference>
<accession>A0ABT1Z435</accession>
<reference evidence="2" key="1">
    <citation type="submission" date="2022-07" db="EMBL/GenBank/DDBJ databases">
        <title>Pseudosulfitobacter sp. strain AP-MA-4, whole genome sequence.</title>
        <authorList>
            <person name="Jiang Y."/>
        </authorList>
    </citation>
    <scope>NUCLEOTIDE SEQUENCE</scope>
    <source>
        <strain evidence="2">AP-MA-4</strain>
    </source>
</reference>
<gene>
    <name evidence="2" type="ORF">NTA49_15195</name>
</gene>
<proteinExistence type="predicted"/>